<proteinExistence type="inferred from homology"/>
<dbReference type="InterPro" id="IPR036850">
    <property type="entry name" value="NDK-like_dom_sf"/>
</dbReference>
<comment type="cofactor">
    <cofactor evidence="1">
        <name>Mg(2+)</name>
        <dbReference type="ChEBI" id="CHEBI:18420"/>
    </cofactor>
</comment>
<dbReference type="EC" id="2.7.4.6" evidence="3"/>
<evidence type="ECO:0000256" key="5">
    <source>
        <dbReference type="ARBA" id="ARBA00022777"/>
    </source>
</evidence>
<dbReference type="PANTHER" id="PTHR11349">
    <property type="entry name" value="NUCLEOSIDE DIPHOSPHATE KINASE"/>
    <property type="match status" value="1"/>
</dbReference>
<evidence type="ECO:0000256" key="4">
    <source>
        <dbReference type="ARBA" id="ARBA00022679"/>
    </source>
</evidence>
<dbReference type="Gene3D" id="3.30.70.141">
    <property type="entry name" value="Nucleoside diphosphate kinase-like domain"/>
    <property type="match status" value="1"/>
</dbReference>
<organism evidence="8 9">
    <name type="scientific">Candidatus Sungbacteria bacterium RIFCSPHIGHO2_02_FULL_53_17</name>
    <dbReference type="NCBI Taxonomy" id="1802275"/>
    <lineage>
        <taxon>Bacteria</taxon>
        <taxon>Candidatus Sungiibacteriota</taxon>
    </lineage>
</organism>
<dbReference type="Pfam" id="PF00334">
    <property type="entry name" value="NDK"/>
    <property type="match status" value="2"/>
</dbReference>
<comment type="similarity">
    <text evidence="2 6">Belongs to the NDK family.</text>
</comment>
<evidence type="ECO:0000256" key="6">
    <source>
        <dbReference type="PROSITE-ProRule" id="PRU00706"/>
    </source>
</evidence>
<accession>A0A1G2KUA5</accession>
<dbReference type="EMBL" id="MHQN01000031">
    <property type="protein sequence ID" value="OHA02764.1"/>
    <property type="molecule type" value="Genomic_DNA"/>
</dbReference>
<keyword evidence="4" id="KW-0808">Transferase</keyword>
<dbReference type="PROSITE" id="PS51374">
    <property type="entry name" value="NDPK_LIKE"/>
    <property type="match status" value="1"/>
</dbReference>
<evidence type="ECO:0000256" key="3">
    <source>
        <dbReference type="ARBA" id="ARBA00012966"/>
    </source>
</evidence>
<evidence type="ECO:0000259" key="7">
    <source>
        <dbReference type="SMART" id="SM00562"/>
    </source>
</evidence>
<evidence type="ECO:0000313" key="9">
    <source>
        <dbReference type="Proteomes" id="UP000177177"/>
    </source>
</evidence>
<dbReference type="SMART" id="SM00562">
    <property type="entry name" value="NDK"/>
    <property type="match status" value="1"/>
</dbReference>
<comment type="caution">
    <text evidence="6">Lacks conserved residue(s) required for the propagation of feature annotation.</text>
</comment>
<dbReference type="SUPFAM" id="SSF54919">
    <property type="entry name" value="Nucleoside diphosphate kinase, NDK"/>
    <property type="match status" value="1"/>
</dbReference>
<keyword evidence="5 8" id="KW-0418">Kinase</keyword>
<reference evidence="8 9" key="1">
    <citation type="journal article" date="2016" name="Nat. Commun.">
        <title>Thousands of microbial genomes shed light on interconnected biogeochemical processes in an aquifer system.</title>
        <authorList>
            <person name="Anantharaman K."/>
            <person name="Brown C.T."/>
            <person name="Hug L.A."/>
            <person name="Sharon I."/>
            <person name="Castelle C.J."/>
            <person name="Probst A.J."/>
            <person name="Thomas B.C."/>
            <person name="Singh A."/>
            <person name="Wilkins M.J."/>
            <person name="Karaoz U."/>
            <person name="Brodie E.L."/>
            <person name="Williams K.H."/>
            <person name="Hubbard S.S."/>
            <person name="Banfield J.F."/>
        </authorList>
    </citation>
    <scope>NUCLEOTIDE SEQUENCE [LARGE SCALE GENOMIC DNA]</scope>
</reference>
<comment type="caution">
    <text evidence="8">The sequence shown here is derived from an EMBL/GenBank/DDBJ whole genome shotgun (WGS) entry which is preliminary data.</text>
</comment>
<evidence type="ECO:0000256" key="2">
    <source>
        <dbReference type="ARBA" id="ARBA00008142"/>
    </source>
</evidence>
<dbReference type="InterPro" id="IPR034907">
    <property type="entry name" value="NDK-like_dom"/>
</dbReference>
<protein>
    <recommendedName>
        <fullName evidence="3">nucleoside-diphosphate kinase</fullName>
        <ecNumber evidence="3">2.7.4.6</ecNumber>
    </recommendedName>
</protein>
<feature type="domain" description="Nucleoside diphosphate kinase-like" evidence="7">
    <location>
        <begin position="9"/>
        <end position="189"/>
    </location>
</feature>
<dbReference type="AlphaFoldDB" id="A0A1G2KUA5"/>
<evidence type="ECO:0000256" key="1">
    <source>
        <dbReference type="ARBA" id="ARBA00001946"/>
    </source>
</evidence>
<dbReference type="Proteomes" id="UP000177177">
    <property type="component" value="Unassembled WGS sequence"/>
</dbReference>
<sequence>MIQTTHPKEERTFMMVKPDGVKRGLVGECIKRIEQRGLKIIALKIVRPSEEHARGHYPGTEVWLRGMGGKTLDSYQKYDKDPVKELGTADPLKIGEIIYGWNTDFLTSGPMVAIIISGIHAIDMVRKIVGKTLPAFAEMGTIRGDYSVDSPVLANLDKRAIHNLVHASGDPAEAAHEIEHWFSKDEIHDYKRAEEDIMF</sequence>
<name>A0A1G2KUA5_9BACT</name>
<dbReference type="GO" id="GO:0004550">
    <property type="term" value="F:nucleoside diphosphate kinase activity"/>
    <property type="evidence" value="ECO:0007669"/>
    <property type="project" value="UniProtKB-EC"/>
</dbReference>
<evidence type="ECO:0000313" key="8">
    <source>
        <dbReference type="EMBL" id="OHA02764.1"/>
    </source>
</evidence>
<gene>
    <name evidence="8" type="ORF">A3C92_00715</name>
</gene>